<evidence type="ECO:0000256" key="2">
    <source>
        <dbReference type="ARBA" id="ARBA00010617"/>
    </source>
</evidence>
<evidence type="ECO:0000256" key="7">
    <source>
        <dbReference type="PIRSR" id="PIRSR602401-1"/>
    </source>
</evidence>
<dbReference type="Gene3D" id="1.10.630.10">
    <property type="entry name" value="Cytochrome P450"/>
    <property type="match status" value="1"/>
</dbReference>
<evidence type="ECO:0000256" key="3">
    <source>
        <dbReference type="ARBA" id="ARBA00022723"/>
    </source>
</evidence>
<dbReference type="GO" id="GO:0006082">
    <property type="term" value="P:organic acid metabolic process"/>
    <property type="evidence" value="ECO:0007669"/>
    <property type="project" value="TreeGrafter"/>
</dbReference>
<dbReference type="EMBL" id="JAXCGZ010022829">
    <property type="protein sequence ID" value="KAK7022911.1"/>
    <property type="molecule type" value="Genomic_DNA"/>
</dbReference>
<reference evidence="10 11" key="1">
    <citation type="submission" date="2023-11" db="EMBL/GenBank/DDBJ databases">
        <title>Halocaridina rubra genome assembly.</title>
        <authorList>
            <person name="Smith C."/>
        </authorList>
    </citation>
    <scope>NUCLEOTIDE SEQUENCE [LARGE SCALE GENOMIC DNA]</scope>
    <source>
        <strain evidence="10">EP-1</strain>
        <tissue evidence="10">Whole</tissue>
    </source>
</reference>
<gene>
    <name evidence="10" type="ORF">SK128_025141</name>
</gene>
<keyword evidence="9" id="KW-0732">Signal</keyword>
<dbReference type="InterPro" id="IPR036396">
    <property type="entry name" value="Cyt_P450_sf"/>
</dbReference>
<keyword evidence="7 8" id="KW-0349">Heme</keyword>
<dbReference type="AlphaFoldDB" id="A0AAN8ZY53"/>
<dbReference type="GO" id="GO:0005506">
    <property type="term" value="F:iron ion binding"/>
    <property type="evidence" value="ECO:0007669"/>
    <property type="project" value="InterPro"/>
</dbReference>
<keyword evidence="4 8" id="KW-0560">Oxidoreductase</keyword>
<dbReference type="InterPro" id="IPR050182">
    <property type="entry name" value="Cytochrome_P450_fam2"/>
</dbReference>
<evidence type="ECO:0000313" key="11">
    <source>
        <dbReference type="Proteomes" id="UP001381693"/>
    </source>
</evidence>
<dbReference type="GO" id="GO:0006805">
    <property type="term" value="P:xenobiotic metabolic process"/>
    <property type="evidence" value="ECO:0007669"/>
    <property type="project" value="TreeGrafter"/>
</dbReference>
<name>A0AAN8ZY53_HALRR</name>
<feature type="binding site" description="axial binding residue" evidence="7">
    <location>
        <position position="437"/>
    </location>
    <ligand>
        <name>heme</name>
        <dbReference type="ChEBI" id="CHEBI:30413"/>
    </ligand>
    <ligandPart>
        <name>Fe</name>
        <dbReference type="ChEBI" id="CHEBI:18248"/>
    </ligandPart>
</feature>
<evidence type="ECO:0000256" key="1">
    <source>
        <dbReference type="ARBA" id="ARBA00001971"/>
    </source>
</evidence>
<organism evidence="10 11">
    <name type="scientific">Halocaridina rubra</name>
    <name type="common">Hawaiian red shrimp</name>
    <dbReference type="NCBI Taxonomy" id="373956"/>
    <lineage>
        <taxon>Eukaryota</taxon>
        <taxon>Metazoa</taxon>
        <taxon>Ecdysozoa</taxon>
        <taxon>Arthropoda</taxon>
        <taxon>Crustacea</taxon>
        <taxon>Multicrustacea</taxon>
        <taxon>Malacostraca</taxon>
        <taxon>Eumalacostraca</taxon>
        <taxon>Eucarida</taxon>
        <taxon>Decapoda</taxon>
        <taxon>Pleocyemata</taxon>
        <taxon>Caridea</taxon>
        <taxon>Atyoidea</taxon>
        <taxon>Atyidae</taxon>
        <taxon>Halocaridina</taxon>
    </lineage>
</organism>
<accession>A0AAN8ZY53</accession>
<keyword evidence="11" id="KW-1185">Reference proteome</keyword>
<comment type="cofactor">
    <cofactor evidence="1 7">
        <name>heme</name>
        <dbReference type="ChEBI" id="CHEBI:30413"/>
    </cofactor>
</comment>
<feature type="signal peptide" evidence="9">
    <location>
        <begin position="1"/>
        <end position="19"/>
    </location>
</feature>
<proteinExistence type="inferred from homology"/>
<evidence type="ECO:0000256" key="6">
    <source>
        <dbReference type="ARBA" id="ARBA00023033"/>
    </source>
</evidence>
<evidence type="ECO:0000256" key="5">
    <source>
        <dbReference type="ARBA" id="ARBA00023004"/>
    </source>
</evidence>
<evidence type="ECO:0008006" key="12">
    <source>
        <dbReference type="Google" id="ProtNLM"/>
    </source>
</evidence>
<dbReference type="GO" id="GO:0020037">
    <property type="term" value="F:heme binding"/>
    <property type="evidence" value="ECO:0007669"/>
    <property type="project" value="InterPro"/>
</dbReference>
<protein>
    <recommendedName>
        <fullName evidence="12">Cytochrome P450</fullName>
    </recommendedName>
</protein>
<dbReference type="GO" id="GO:0005737">
    <property type="term" value="C:cytoplasm"/>
    <property type="evidence" value="ECO:0007669"/>
    <property type="project" value="TreeGrafter"/>
</dbReference>
<dbReference type="PANTHER" id="PTHR24300">
    <property type="entry name" value="CYTOCHROME P450 508A4-RELATED"/>
    <property type="match status" value="1"/>
</dbReference>
<evidence type="ECO:0000256" key="4">
    <source>
        <dbReference type="ARBA" id="ARBA00023002"/>
    </source>
</evidence>
<dbReference type="PRINTS" id="PR00463">
    <property type="entry name" value="EP450I"/>
</dbReference>
<keyword evidence="5 7" id="KW-0408">Iron</keyword>
<keyword evidence="6 8" id="KW-0503">Monooxygenase</keyword>
<sequence length="493" mass="56837">MIALAVLVILSMILLLTWTNRKPKGLPPGIWGWPIIGATAPSGLTVNEYVKVLHKKYGNIFTWKMGSRTMVFLNGYPLIKQAFNNPSLQDRPDFFTFDVFSGFKKVGIANSNGKFWQNGRRFALRQLKDLGLGKSTLLDAMEYEAASLVKDFQKHVGNPTLVPYSMNVAILNVIWRLIADVRYDVEDEEIQEFERLITSAFEEIQGYNIVFDMFPYLVPITPIFIRKKLGIESMVEKFDEIRDFVLRVVDEHVAKFDNNNLKDYIDVYLSEMEAHKDDPNSTFSRHDLWVQVADIFTAATETTATSLRWTILFLAKYTDIQKRLQEEIDAAVPRDRLPTLQDKHKMPYLEAVVNEVQRFVTLVPLGVTHFCAEDTELEGYKIPKGTVIMPNFESCHFDPNYWEKPNEFYPEHFLDENGKPLTKKDSFIPFSIGRRMCPGENLARTNIFLFLTALLQNLEFSAPEGEEINLEKDVEKPLFHTPRDVKIVISNRK</sequence>
<keyword evidence="3 7" id="KW-0479">Metal-binding</keyword>
<evidence type="ECO:0000313" key="10">
    <source>
        <dbReference type="EMBL" id="KAK7022911.1"/>
    </source>
</evidence>
<dbReference type="PANTHER" id="PTHR24300:SF403">
    <property type="entry name" value="CYTOCHROME P450 306A1"/>
    <property type="match status" value="1"/>
</dbReference>
<feature type="chain" id="PRO_5042852345" description="Cytochrome P450" evidence="9">
    <location>
        <begin position="20"/>
        <end position="493"/>
    </location>
</feature>
<dbReference type="InterPro" id="IPR001128">
    <property type="entry name" value="Cyt_P450"/>
</dbReference>
<dbReference type="PROSITE" id="PS00086">
    <property type="entry name" value="CYTOCHROME_P450"/>
    <property type="match status" value="1"/>
</dbReference>
<dbReference type="InterPro" id="IPR017972">
    <property type="entry name" value="Cyt_P450_CS"/>
</dbReference>
<dbReference type="GO" id="GO:0016712">
    <property type="term" value="F:oxidoreductase activity, acting on paired donors, with incorporation or reduction of molecular oxygen, reduced flavin or flavoprotein as one donor, and incorporation of one atom of oxygen"/>
    <property type="evidence" value="ECO:0007669"/>
    <property type="project" value="TreeGrafter"/>
</dbReference>
<dbReference type="SUPFAM" id="SSF48264">
    <property type="entry name" value="Cytochrome P450"/>
    <property type="match status" value="1"/>
</dbReference>
<comment type="caution">
    <text evidence="10">The sequence shown here is derived from an EMBL/GenBank/DDBJ whole genome shotgun (WGS) entry which is preliminary data.</text>
</comment>
<evidence type="ECO:0000256" key="9">
    <source>
        <dbReference type="SAM" id="SignalP"/>
    </source>
</evidence>
<dbReference type="FunFam" id="1.10.630.10:FF:000036">
    <property type="entry name" value="CYtochrome P450 family"/>
    <property type="match status" value="1"/>
</dbReference>
<dbReference type="InterPro" id="IPR002401">
    <property type="entry name" value="Cyt_P450_E_grp-I"/>
</dbReference>
<comment type="similarity">
    <text evidence="2 8">Belongs to the cytochrome P450 family.</text>
</comment>
<dbReference type="Proteomes" id="UP001381693">
    <property type="component" value="Unassembled WGS sequence"/>
</dbReference>
<dbReference type="PRINTS" id="PR00385">
    <property type="entry name" value="P450"/>
</dbReference>
<evidence type="ECO:0000256" key="8">
    <source>
        <dbReference type="RuleBase" id="RU000461"/>
    </source>
</evidence>
<dbReference type="GO" id="GO:0008395">
    <property type="term" value="F:steroid hydroxylase activity"/>
    <property type="evidence" value="ECO:0007669"/>
    <property type="project" value="TreeGrafter"/>
</dbReference>
<dbReference type="Pfam" id="PF00067">
    <property type="entry name" value="p450"/>
    <property type="match status" value="1"/>
</dbReference>